<comment type="subcellular location">
    <subcellularLocation>
        <location evidence="1">Cell membrane</location>
    </subcellularLocation>
</comment>
<feature type="domain" description="Cytochrome c" evidence="12">
    <location>
        <begin position="46"/>
        <end position="149"/>
    </location>
</feature>
<dbReference type="GO" id="GO:0005886">
    <property type="term" value="C:plasma membrane"/>
    <property type="evidence" value="ECO:0007669"/>
    <property type="project" value="UniProtKB-SubCell"/>
</dbReference>
<feature type="binding site" description="covalent" evidence="9">
    <location>
        <position position="328"/>
    </location>
    <ligand>
        <name>heme c</name>
        <dbReference type="ChEBI" id="CHEBI:61717"/>
        <label>3</label>
    </ligand>
</feature>
<dbReference type="InterPro" id="IPR051459">
    <property type="entry name" value="Cytochrome_c-type_DH"/>
</dbReference>
<keyword evidence="3 9" id="KW-0349">Heme</keyword>
<dbReference type="SUPFAM" id="SSF46626">
    <property type="entry name" value="Cytochrome c"/>
    <property type="match status" value="3"/>
</dbReference>
<dbReference type="PANTHER" id="PTHR35008">
    <property type="entry name" value="BLL4482 PROTEIN-RELATED"/>
    <property type="match status" value="1"/>
</dbReference>
<organism evidence="13 14">
    <name type="scientific">Aliidongia dinghuensis</name>
    <dbReference type="NCBI Taxonomy" id="1867774"/>
    <lineage>
        <taxon>Bacteria</taxon>
        <taxon>Pseudomonadati</taxon>
        <taxon>Pseudomonadota</taxon>
        <taxon>Alphaproteobacteria</taxon>
        <taxon>Rhodospirillales</taxon>
        <taxon>Dongiaceae</taxon>
        <taxon>Aliidongia</taxon>
    </lineage>
</organism>
<keyword evidence="2" id="KW-1003">Cell membrane</keyword>
<keyword evidence="11" id="KW-0812">Transmembrane</keyword>
<dbReference type="Proteomes" id="UP000646365">
    <property type="component" value="Unassembled WGS sequence"/>
</dbReference>
<evidence type="ECO:0000256" key="8">
    <source>
        <dbReference type="ARBA" id="ARBA00023136"/>
    </source>
</evidence>
<feature type="binding site" description="covalent" evidence="9">
    <location>
        <position position="209"/>
    </location>
    <ligand>
        <name>heme c</name>
        <dbReference type="ChEBI" id="CHEBI:61717"/>
        <label>2</label>
    </ligand>
</feature>
<evidence type="ECO:0000256" key="7">
    <source>
        <dbReference type="ARBA" id="ARBA00023004"/>
    </source>
</evidence>
<dbReference type="Gene3D" id="1.10.760.10">
    <property type="entry name" value="Cytochrome c-like domain"/>
    <property type="match status" value="3"/>
</dbReference>
<evidence type="ECO:0000256" key="2">
    <source>
        <dbReference type="ARBA" id="ARBA00022475"/>
    </source>
</evidence>
<evidence type="ECO:0000256" key="6">
    <source>
        <dbReference type="ARBA" id="ARBA00022737"/>
    </source>
</evidence>
<protein>
    <recommendedName>
        <fullName evidence="12">Cytochrome c domain-containing protein</fullName>
    </recommendedName>
</protein>
<evidence type="ECO:0000259" key="12">
    <source>
        <dbReference type="PROSITE" id="PS51007"/>
    </source>
</evidence>
<proteinExistence type="predicted"/>
<evidence type="ECO:0000256" key="5">
    <source>
        <dbReference type="ARBA" id="ARBA00022729"/>
    </source>
</evidence>
<evidence type="ECO:0000313" key="13">
    <source>
        <dbReference type="EMBL" id="GGF49778.1"/>
    </source>
</evidence>
<dbReference type="GO" id="GO:0016614">
    <property type="term" value="F:oxidoreductase activity, acting on CH-OH group of donors"/>
    <property type="evidence" value="ECO:0007669"/>
    <property type="project" value="InterPro"/>
</dbReference>
<evidence type="ECO:0000313" key="14">
    <source>
        <dbReference type="Proteomes" id="UP000646365"/>
    </source>
</evidence>
<evidence type="ECO:0000256" key="4">
    <source>
        <dbReference type="ARBA" id="ARBA00022723"/>
    </source>
</evidence>
<keyword evidence="11" id="KW-1133">Transmembrane helix</keyword>
<feature type="binding site" description="covalent" evidence="9">
    <location>
        <position position="63"/>
    </location>
    <ligand>
        <name>heme c</name>
        <dbReference type="ChEBI" id="CHEBI:61717"/>
        <label>1</label>
    </ligand>
</feature>
<keyword evidence="5" id="KW-0732">Signal</keyword>
<sequence length="425" mass="44414">MAVRRKLLFGTAAVVAGAGALIALVLVYRPAIAPIAPPDPKSFALAEVEKGAALAAVGDCAVCHTADGGRPYAGGRALATPFGTLYATNVTPDAKTGIGSWSEEAFRRAMREGVAQDGSHLYPALPYEHFTHVSDEDLDAIYAFLMTRPPVEAAAPPNKLIPPLGFRPLLAGWKLLFLHEAPFRPAEGQNAEWNRGAYLVEGLGHCGGCHTPRNLAGGEETGHAFAGGVAEGWVAPALDGSNPAVKAWAADALYTYLRAGLDPQHSAAAGPMGPVTHDLSQVPDADVHAIATYIASQMGRRPGAAPVDQPDRALKAHPVGATLFAGACSSCHGTGAPMLQQGRPDLSLVSVLQEDDPADTIRIILQGMKPPVGDKGPTMPPFADNLTTHQVAEIAAYLRSRFSLRPAWPLLEPAVADARKEGGAE</sequence>
<keyword evidence="8 11" id="KW-0472">Membrane</keyword>
<dbReference type="GO" id="GO:0020037">
    <property type="term" value="F:heme binding"/>
    <property type="evidence" value="ECO:0007669"/>
    <property type="project" value="InterPro"/>
</dbReference>
<reference evidence="13" key="1">
    <citation type="journal article" date="2014" name="Int. J. Syst. Evol. Microbiol.">
        <title>Complete genome sequence of Corynebacterium casei LMG S-19264T (=DSM 44701T), isolated from a smear-ripened cheese.</title>
        <authorList>
            <consortium name="US DOE Joint Genome Institute (JGI-PGF)"/>
            <person name="Walter F."/>
            <person name="Albersmeier A."/>
            <person name="Kalinowski J."/>
            <person name="Ruckert C."/>
        </authorList>
    </citation>
    <scope>NUCLEOTIDE SEQUENCE</scope>
    <source>
        <strain evidence="13">CGMCC 1.15725</strain>
    </source>
</reference>
<evidence type="ECO:0000256" key="3">
    <source>
        <dbReference type="ARBA" id="ARBA00022617"/>
    </source>
</evidence>
<comment type="cofactor">
    <cofactor evidence="9">
        <name>heme c</name>
        <dbReference type="ChEBI" id="CHEBI:61717"/>
    </cofactor>
    <text evidence="9">Binds 3 heme c groups covalently per subunit.</text>
</comment>
<feature type="domain" description="Cytochrome c" evidence="12">
    <location>
        <begin position="315"/>
        <end position="402"/>
    </location>
</feature>
<accession>A0A8J3E7U4</accession>
<keyword evidence="4 10" id="KW-0479">Metal-binding</keyword>
<dbReference type="PROSITE" id="PS51007">
    <property type="entry name" value="CYTC"/>
    <property type="match status" value="3"/>
</dbReference>
<keyword evidence="14" id="KW-1185">Reference proteome</keyword>
<evidence type="ECO:0000256" key="10">
    <source>
        <dbReference type="PIRSR" id="PIRSR000018-51"/>
    </source>
</evidence>
<feature type="domain" description="Cytochrome c" evidence="12">
    <location>
        <begin position="191"/>
        <end position="298"/>
    </location>
</feature>
<dbReference type="Pfam" id="PF00034">
    <property type="entry name" value="Cytochrom_C"/>
    <property type="match status" value="2"/>
</dbReference>
<comment type="caution">
    <text evidence="13">The sequence shown here is derived from an EMBL/GenBank/DDBJ whole genome shotgun (WGS) entry which is preliminary data.</text>
</comment>
<dbReference type="GO" id="GO:0009055">
    <property type="term" value="F:electron transfer activity"/>
    <property type="evidence" value="ECO:0007669"/>
    <property type="project" value="InterPro"/>
</dbReference>
<evidence type="ECO:0000256" key="9">
    <source>
        <dbReference type="PIRSR" id="PIRSR000018-50"/>
    </source>
</evidence>
<gene>
    <name evidence="13" type="ORF">GCM10011611_65260</name>
</gene>
<evidence type="ECO:0000256" key="11">
    <source>
        <dbReference type="SAM" id="Phobius"/>
    </source>
</evidence>
<reference evidence="13" key="2">
    <citation type="submission" date="2020-09" db="EMBL/GenBank/DDBJ databases">
        <authorList>
            <person name="Sun Q."/>
            <person name="Zhou Y."/>
        </authorList>
    </citation>
    <scope>NUCLEOTIDE SEQUENCE</scope>
    <source>
        <strain evidence="13">CGMCC 1.15725</strain>
    </source>
</reference>
<dbReference type="RefSeq" id="WP_189052401.1">
    <property type="nucleotide sequence ID" value="NZ_BMJQ01000031.1"/>
</dbReference>
<evidence type="ECO:0000256" key="1">
    <source>
        <dbReference type="ARBA" id="ARBA00004236"/>
    </source>
</evidence>
<dbReference type="EMBL" id="BMJQ01000031">
    <property type="protein sequence ID" value="GGF49778.1"/>
    <property type="molecule type" value="Genomic_DNA"/>
</dbReference>
<name>A0A8J3E7U4_9PROT</name>
<dbReference type="InterPro" id="IPR036909">
    <property type="entry name" value="Cyt_c-like_dom_sf"/>
</dbReference>
<feature type="binding site" description="covalent" evidence="9">
    <location>
        <position position="331"/>
    </location>
    <ligand>
        <name>heme c</name>
        <dbReference type="ChEBI" id="CHEBI:61717"/>
        <label>3</label>
    </ligand>
</feature>
<dbReference type="PANTHER" id="PTHR35008:SF8">
    <property type="entry name" value="ALCOHOL DEHYDROGENASE CYTOCHROME C SUBUNIT"/>
    <property type="match status" value="1"/>
</dbReference>
<feature type="transmembrane region" description="Helical" evidence="11">
    <location>
        <begin position="7"/>
        <end position="28"/>
    </location>
</feature>
<feature type="binding site" description="covalent" evidence="9">
    <location>
        <position position="206"/>
    </location>
    <ligand>
        <name>heme c</name>
        <dbReference type="ChEBI" id="CHEBI:61717"/>
        <label>2</label>
    </ligand>
</feature>
<dbReference type="AlphaFoldDB" id="A0A8J3E7U4"/>
<feature type="binding site" description="axial binding residue" evidence="10">
    <location>
        <position position="332"/>
    </location>
    <ligand>
        <name>heme c</name>
        <dbReference type="ChEBI" id="CHEBI:61717"/>
        <label>3</label>
    </ligand>
    <ligandPart>
        <name>Fe</name>
        <dbReference type="ChEBI" id="CHEBI:18248"/>
    </ligandPart>
</feature>
<keyword evidence="7 10" id="KW-0408">Iron</keyword>
<dbReference type="PIRSF" id="PIRSF000018">
    <property type="entry name" value="Mb_ADH_cyt_c"/>
    <property type="match status" value="1"/>
</dbReference>
<keyword evidence="6" id="KW-0677">Repeat</keyword>
<dbReference type="InterPro" id="IPR014353">
    <property type="entry name" value="Membr-bd_ADH_cyt_c"/>
</dbReference>
<feature type="binding site" description="axial binding residue" evidence="10">
    <location>
        <position position="64"/>
    </location>
    <ligand>
        <name>heme c</name>
        <dbReference type="ChEBI" id="CHEBI:61717"/>
        <label>1</label>
    </ligand>
    <ligandPart>
        <name>Fe</name>
        <dbReference type="ChEBI" id="CHEBI:18248"/>
    </ligandPart>
</feature>
<dbReference type="Pfam" id="PF13442">
    <property type="entry name" value="Cytochrome_CBB3"/>
    <property type="match status" value="1"/>
</dbReference>
<feature type="binding site" description="axial binding residue" evidence="10">
    <location>
        <position position="210"/>
    </location>
    <ligand>
        <name>heme c</name>
        <dbReference type="ChEBI" id="CHEBI:61717"/>
        <label>2</label>
    </ligand>
    <ligandPart>
        <name>Fe</name>
        <dbReference type="ChEBI" id="CHEBI:18248"/>
    </ligandPart>
</feature>
<dbReference type="GO" id="GO:0005506">
    <property type="term" value="F:iron ion binding"/>
    <property type="evidence" value="ECO:0007669"/>
    <property type="project" value="InterPro"/>
</dbReference>
<dbReference type="InterPro" id="IPR009056">
    <property type="entry name" value="Cyt_c-like_dom"/>
</dbReference>
<feature type="binding site" description="covalent" evidence="9">
    <location>
        <position position="60"/>
    </location>
    <ligand>
        <name>heme c</name>
        <dbReference type="ChEBI" id="CHEBI:61717"/>
        <label>1</label>
    </ligand>
</feature>